<keyword evidence="1" id="KW-1185">Reference proteome</keyword>
<name>A0ABM0MXR8_SACKO</name>
<accession>A0ABM0MXR8</accession>
<protein>
    <submittedName>
        <fullName evidence="2">UPF0764 protein C16orf89 homolog</fullName>
    </submittedName>
</protein>
<dbReference type="InterPro" id="IPR031751">
    <property type="entry name" value="DUF4735"/>
</dbReference>
<dbReference type="Pfam" id="PF15882">
    <property type="entry name" value="DUF4735"/>
    <property type="match status" value="1"/>
</dbReference>
<reference evidence="2" key="1">
    <citation type="submission" date="2025-08" db="UniProtKB">
        <authorList>
            <consortium name="RefSeq"/>
        </authorList>
    </citation>
    <scope>IDENTIFICATION</scope>
    <source>
        <tissue evidence="2">Testes</tissue>
    </source>
</reference>
<proteinExistence type="predicted"/>
<dbReference type="GeneID" id="100374599"/>
<dbReference type="PANTHER" id="PTHR33539">
    <property type="entry name" value="UPF0764 PROTEIN C16ORF89"/>
    <property type="match status" value="1"/>
</dbReference>
<dbReference type="PANTHER" id="PTHR33539:SF1">
    <property type="entry name" value="UPF0764 PROTEIN C16ORF89"/>
    <property type="match status" value="1"/>
</dbReference>
<gene>
    <name evidence="2" type="primary">LOC100374599</name>
</gene>
<evidence type="ECO:0000313" key="1">
    <source>
        <dbReference type="Proteomes" id="UP000694865"/>
    </source>
</evidence>
<dbReference type="RefSeq" id="XP_006824809.1">
    <property type="nucleotide sequence ID" value="XM_006824746.1"/>
</dbReference>
<evidence type="ECO:0000313" key="2">
    <source>
        <dbReference type="RefSeq" id="XP_006824809.1"/>
    </source>
</evidence>
<dbReference type="Proteomes" id="UP000694865">
    <property type="component" value="Unplaced"/>
</dbReference>
<organism evidence="1 2">
    <name type="scientific">Saccoglossus kowalevskii</name>
    <name type="common">Acorn worm</name>
    <dbReference type="NCBI Taxonomy" id="10224"/>
    <lineage>
        <taxon>Eukaryota</taxon>
        <taxon>Metazoa</taxon>
        <taxon>Hemichordata</taxon>
        <taxon>Enteropneusta</taxon>
        <taxon>Harrimaniidae</taxon>
        <taxon>Saccoglossus</taxon>
    </lineage>
</organism>
<sequence length="194" mass="22038">MNEDATDECVREILGTSADTKPCEVSDACVKLMTTPGYEMYTLSHQVFYLEIVQQEGCATQMVQRMKNDGVDIDPDIMMKTFCTNMLKDAEHIADGGFPSNKQDLFLEEALLCGLDGYREFYRPQWLDHILHWQDSSGCFKSSYTTDFAHQDTNDENKVKRREKILEDGCSSHKTAVAIGTLGGYVRYIMEAMI</sequence>